<dbReference type="RefSeq" id="WP_009886613.1">
    <property type="nucleotide sequence ID" value="NC_021592.1"/>
</dbReference>
<dbReference type="AlphaFoldDB" id="S0AP68"/>
<dbReference type="Proteomes" id="UP000014660">
    <property type="component" value="Chromosome"/>
</dbReference>
<evidence type="ECO:0000313" key="3">
    <source>
        <dbReference type="Proteomes" id="UP000014660"/>
    </source>
</evidence>
<protein>
    <recommendedName>
        <fullName evidence="1">HTH bat-type domain-containing protein</fullName>
    </recommendedName>
</protein>
<name>S0AP68_FERAC</name>
<gene>
    <name evidence="2" type="ORF">FACI_IFERC00001G0587</name>
</gene>
<dbReference type="InterPro" id="IPR007050">
    <property type="entry name" value="HTH_bacterioopsin"/>
</dbReference>
<dbReference type="Pfam" id="PF04967">
    <property type="entry name" value="HTH_10"/>
    <property type="match status" value="1"/>
</dbReference>
<dbReference type="KEGG" id="fac:FACI_IFERC01G0587"/>
<reference evidence="2 3" key="1">
    <citation type="journal article" date="2007" name="Proc. Natl. Acad. Sci. U.S.A.">
        <title>Genome dynamics in a natural archaeal population.</title>
        <authorList>
            <person name="Allen E.E."/>
            <person name="Tyson G.W."/>
            <person name="Whitaker R.J."/>
            <person name="Detter J.C."/>
            <person name="Richardson P.M."/>
            <person name="Banfield J.F."/>
        </authorList>
    </citation>
    <scope>NUCLEOTIDE SEQUENCE [LARGE SCALE GENOMIC DNA]</scope>
    <source>
        <strain evidence="3">fer1</strain>
    </source>
</reference>
<keyword evidence="3" id="KW-1185">Reference proteome</keyword>
<dbReference type="HOGENOM" id="CLU_104910_1_0_2"/>
<dbReference type="PANTHER" id="PTHR34236">
    <property type="entry name" value="DIMETHYL SULFOXIDE REDUCTASE TRANSCRIPTIONAL ACTIVATOR"/>
    <property type="match status" value="1"/>
</dbReference>
<accession>S0AP68</accession>
<dbReference type="EMBL" id="CP004145">
    <property type="protein sequence ID" value="AGO60567.1"/>
    <property type="molecule type" value="Genomic_DNA"/>
</dbReference>
<feature type="domain" description="HTH bat-type" evidence="1">
    <location>
        <begin position="167"/>
        <end position="218"/>
    </location>
</feature>
<dbReference type="PANTHER" id="PTHR34236:SF1">
    <property type="entry name" value="DIMETHYL SULFOXIDE REDUCTASE TRANSCRIPTIONAL ACTIVATOR"/>
    <property type="match status" value="1"/>
</dbReference>
<organism evidence="2 3">
    <name type="scientific">Ferroplasma acidarmanus Fer1</name>
    <dbReference type="NCBI Taxonomy" id="333146"/>
    <lineage>
        <taxon>Archaea</taxon>
        <taxon>Methanobacteriati</taxon>
        <taxon>Thermoplasmatota</taxon>
        <taxon>Thermoplasmata</taxon>
        <taxon>Thermoplasmatales</taxon>
        <taxon>Ferroplasmaceae</taxon>
        <taxon>Ferroplasma</taxon>
    </lineage>
</organism>
<sequence>MNIKEDKIELIALKINLKHNNCMSDIGFKLNDIKLFLTTSIAMKSNKYLFTIEDYYPINTNKKVSFIISNLKKNPSIVSMENSFLEGRMLRISFLEHSIDSPYGLLNSLGVINYREISQSGIDYISFLLPEESNIKQIIDILNSIGKITNLEKHKIDERSFNFRYMLTEQEKITIQIALSCGFFDNPKKCHIKDIAKELDISTVAADKYLRDAEKKIMLGSDCNYSFHNM</sequence>
<dbReference type="GeneID" id="16024739"/>
<proteinExistence type="predicted"/>
<evidence type="ECO:0000313" key="2">
    <source>
        <dbReference type="EMBL" id="AGO60567.1"/>
    </source>
</evidence>
<evidence type="ECO:0000259" key="1">
    <source>
        <dbReference type="Pfam" id="PF04967"/>
    </source>
</evidence>